<evidence type="ECO:0000256" key="5">
    <source>
        <dbReference type="ARBA" id="ARBA00022729"/>
    </source>
</evidence>
<keyword evidence="6" id="KW-0472">Membrane</keyword>
<evidence type="ECO:0000256" key="2">
    <source>
        <dbReference type="ARBA" id="ARBA00008163"/>
    </source>
</evidence>
<evidence type="ECO:0000256" key="3">
    <source>
        <dbReference type="ARBA" id="ARBA00022452"/>
    </source>
</evidence>
<dbReference type="PANTHER" id="PTHR35093">
    <property type="entry name" value="OUTER MEMBRANE PROTEIN NMB0088-RELATED"/>
    <property type="match status" value="1"/>
</dbReference>
<dbReference type="GO" id="GO:0009279">
    <property type="term" value="C:cell outer membrane"/>
    <property type="evidence" value="ECO:0007669"/>
    <property type="project" value="UniProtKB-SubCell"/>
</dbReference>
<protein>
    <submittedName>
        <fullName evidence="8">Long-chain fatty acid transporter</fullName>
    </submittedName>
</protein>
<dbReference type="Gene3D" id="2.40.160.60">
    <property type="entry name" value="Outer membrane protein transport protein (OMPP1/FadL/TodX)"/>
    <property type="match status" value="1"/>
</dbReference>
<comment type="similarity">
    <text evidence="2">Belongs to the OmpP1/FadL family.</text>
</comment>
<evidence type="ECO:0000256" key="4">
    <source>
        <dbReference type="ARBA" id="ARBA00022692"/>
    </source>
</evidence>
<dbReference type="HOGENOM" id="CLU_035981_1_0_5"/>
<keyword evidence="3" id="KW-1134">Transmembrane beta strand</keyword>
<proteinExistence type="inferred from homology"/>
<dbReference type="EMBL" id="CP009571">
    <property type="protein sequence ID" value="AIT07876.1"/>
    <property type="molecule type" value="Genomic_DNA"/>
</dbReference>
<keyword evidence="9" id="KW-1185">Reference proteome</keyword>
<comment type="subcellular location">
    <subcellularLocation>
        <location evidence="1">Cell outer membrane</location>
        <topology evidence="1">Multi-pass membrane protein</topology>
    </subcellularLocation>
</comment>
<dbReference type="STRING" id="1549858.MC45_00255"/>
<dbReference type="PANTHER" id="PTHR35093:SF8">
    <property type="entry name" value="OUTER MEMBRANE PROTEIN NMB0088-RELATED"/>
    <property type="match status" value="1"/>
</dbReference>
<dbReference type="SUPFAM" id="SSF56935">
    <property type="entry name" value="Porins"/>
    <property type="match status" value="1"/>
</dbReference>
<gene>
    <name evidence="8" type="ORF">MC45_00255</name>
</gene>
<evidence type="ECO:0000313" key="9">
    <source>
        <dbReference type="Proteomes" id="UP000033200"/>
    </source>
</evidence>
<dbReference type="InterPro" id="IPR005017">
    <property type="entry name" value="OMPP1/FadL/TodX"/>
</dbReference>
<dbReference type="Pfam" id="PF03349">
    <property type="entry name" value="Toluene_X"/>
    <property type="match status" value="1"/>
</dbReference>
<evidence type="ECO:0000256" key="7">
    <source>
        <dbReference type="ARBA" id="ARBA00023237"/>
    </source>
</evidence>
<keyword evidence="7" id="KW-0998">Cell outer membrane</keyword>
<sequence>MGHGGAAQATDGYFLSGVGTKAKGEAGVAIALPQDALSIAANPAAATELGDRLDGGIELFIPDRGATIRGNGAGADGNFSGNGANPFVLPEVGYVRQLSEKVAIGIALYGGGGMNTTYARNPFASFGAKGAAGVDLKQMLVAPTLAVKALPGQSIGVSPLLGVQIFSATGLQPFAAQSLDPARFTDKGANWAVATGVRLGWLGHFGSRVTLGAFYQSKLRSRRFDDYAGLFPGHGRFDVPASYGAGLSIRPIRALTLSGDVKRIDYAGVAAVGNPLSRLFAGNPFSSDDGPGFGWRDITVYKAGIGYTIDSHWTVRAGYGRSGNPVPASQTLLNILAPGVVQSHYTAGATWTSRSGVEVTGYVMRAPRNRVAGSGSIPIPFGGGEADIDLAETSLGLSFGKRF</sequence>
<reference evidence="8 9" key="1">
    <citation type="submission" date="2014-09" db="EMBL/GenBank/DDBJ databases">
        <title>Using Illumina technology Improving SMRT sequencing Genome Assembly by RASTools.</title>
        <authorList>
            <person name="Zhou Y."/>
            <person name="Ma T."/>
            <person name="Liu T."/>
        </authorList>
    </citation>
    <scope>NUCLEOTIDE SEQUENCE [LARGE SCALE GENOMIC DNA]</scope>
    <source>
        <strain evidence="8 9">ATCC 55669</strain>
    </source>
</reference>
<dbReference type="AlphaFoldDB" id="A0A097EJY8"/>
<dbReference type="Proteomes" id="UP000033200">
    <property type="component" value="Chromosome"/>
</dbReference>
<organism evidence="8 9">
    <name type="scientific">Sphingomonas taxi</name>
    <dbReference type="NCBI Taxonomy" id="1549858"/>
    <lineage>
        <taxon>Bacteria</taxon>
        <taxon>Pseudomonadati</taxon>
        <taxon>Pseudomonadota</taxon>
        <taxon>Alphaproteobacteria</taxon>
        <taxon>Sphingomonadales</taxon>
        <taxon>Sphingomonadaceae</taxon>
        <taxon>Sphingomonas</taxon>
    </lineage>
</organism>
<dbReference type="KEGG" id="stax:MC45_00255"/>
<dbReference type="GO" id="GO:0015483">
    <property type="term" value="F:long-chain fatty acid transporting porin activity"/>
    <property type="evidence" value="ECO:0007669"/>
    <property type="project" value="TreeGrafter"/>
</dbReference>
<keyword evidence="4" id="KW-0812">Transmembrane</keyword>
<keyword evidence="5" id="KW-0732">Signal</keyword>
<evidence type="ECO:0000256" key="1">
    <source>
        <dbReference type="ARBA" id="ARBA00004571"/>
    </source>
</evidence>
<evidence type="ECO:0000313" key="8">
    <source>
        <dbReference type="EMBL" id="AIT07876.1"/>
    </source>
</evidence>
<accession>A0A097EJY8</accession>
<name>A0A097EJY8_9SPHN</name>
<dbReference type="eggNOG" id="COG2067">
    <property type="taxonomic scope" value="Bacteria"/>
</dbReference>
<evidence type="ECO:0000256" key="6">
    <source>
        <dbReference type="ARBA" id="ARBA00023136"/>
    </source>
</evidence>